<dbReference type="InterPro" id="IPR012337">
    <property type="entry name" value="RNaseH-like_sf"/>
</dbReference>
<dbReference type="Gene3D" id="3.30.420.10">
    <property type="entry name" value="Ribonuclease H-like superfamily/Ribonuclease H"/>
    <property type="match status" value="1"/>
</dbReference>
<dbReference type="PROSITE" id="PS50994">
    <property type="entry name" value="INTEGRASE"/>
    <property type="match status" value="1"/>
</dbReference>
<comment type="similarity">
    <text evidence="1">Belongs to the transposase IS21/IS408/IS1162 family.</text>
</comment>
<keyword evidence="4" id="KW-1185">Reference proteome</keyword>
<dbReference type="InterPro" id="IPR054353">
    <property type="entry name" value="IstA-like_C"/>
</dbReference>
<dbReference type="EMBL" id="VCYH01000001">
    <property type="protein sequence ID" value="MDN7023753.1"/>
    <property type="molecule type" value="Genomic_DNA"/>
</dbReference>
<feature type="domain" description="Integrase catalytic" evidence="2">
    <location>
        <begin position="128"/>
        <end position="311"/>
    </location>
</feature>
<dbReference type="NCBIfam" id="NF033546">
    <property type="entry name" value="transpos_IS21"/>
    <property type="match status" value="1"/>
</dbReference>
<accession>A0ABT8M740</accession>
<dbReference type="InterPro" id="IPR009057">
    <property type="entry name" value="Homeodomain-like_sf"/>
</dbReference>
<dbReference type="SUPFAM" id="SSF53098">
    <property type="entry name" value="Ribonuclease H-like"/>
    <property type="match status" value="1"/>
</dbReference>
<dbReference type="RefSeq" id="WP_301662806.1">
    <property type="nucleotide sequence ID" value="NZ_VCYH01000001.1"/>
</dbReference>
<proteinExistence type="inferred from homology"/>
<evidence type="ECO:0000313" key="3">
    <source>
        <dbReference type="EMBL" id="MDN7023753.1"/>
    </source>
</evidence>
<dbReference type="Pfam" id="PF13565">
    <property type="entry name" value="HTH_32"/>
    <property type="match status" value="1"/>
</dbReference>
<dbReference type="InterPro" id="IPR036397">
    <property type="entry name" value="RNaseH_sf"/>
</dbReference>
<protein>
    <submittedName>
        <fullName evidence="3">IS21 family transposase</fullName>
    </submittedName>
</protein>
<name>A0ABT8M740_9EURY</name>
<dbReference type="PANTHER" id="PTHR35004:SF7">
    <property type="entry name" value="INTEGRASE PROTEIN"/>
    <property type="match status" value="1"/>
</dbReference>
<dbReference type="InterPro" id="IPR001584">
    <property type="entry name" value="Integrase_cat-core"/>
</dbReference>
<reference evidence="3" key="1">
    <citation type="submission" date="2019-05" db="EMBL/GenBank/DDBJ databases">
        <title>Methanoculleus sp. FWC-SCC1, a methanogenic archaeon isolated from deep marine cold seep.</title>
        <authorList>
            <person name="Chen Y.-W."/>
            <person name="Chen S.-C."/>
            <person name="Teng N.-H."/>
            <person name="Lai M.-C."/>
        </authorList>
    </citation>
    <scope>NUCLEOTIDE SEQUENCE</scope>
    <source>
        <strain evidence="3">FWC-SCC1</strain>
    </source>
</reference>
<sequence length="492" mass="57191">MSDIRRIVELYNLYGSKRRVARELNISRNTVARYLQRVQEVKDGIEETILPRDRQIQRSCTALTPEIRDQIHAILKANADLPKKQRWTGRKIWDHLVKEGYTISHSTVKREVALWKDQYGHREVYIAQETDPGCRAEFDFGKTDLQVNARWGKFPMASMVLNHSLYRFSYLYHRETLLEVLDAHIRFFNEIGGVPETIFYDNMAAIINPRTKEWNSRFLEFSLHYGFEPHACNPRSPHEKGTDEQSVGYVRRRAFSERTTFSSLKEANQYLATAVKEINEGFVYRRPSPPSTGLLHEQETFAPLPALECSTYQSRSARISKYSHVVFESNYYSVPDTYPGNYLTLNYSPDTVELVGGNELLACHERRFGKGELAYDLTHFLKTFSRKPGALQHSRVFRQLDEAIQHLLHQHYAGRHKDFLPILSLFHEASEEELVAAIRLLEDHGMVPTYETLRCVIMHQAVQLPETSFPPDRISMEEPNFSHYDGYLRGVL</sequence>
<evidence type="ECO:0000313" key="4">
    <source>
        <dbReference type="Proteomes" id="UP001168338"/>
    </source>
</evidence>
<organism evidence="3 4">
    <name type="scientific">Methanoculleus frigidifontis</name>
    <dbReference type="NCBI Taxonomy" id="2584085"/>
    <lineage>
        <taxon>Archaea</taxon>
        <taxon>Methanobacteriati</taxon>
        <taxon>Methanobacteriota</taxon>
        <taxon>Stenosarchaea group</taxon>
        <taxon>Methanomicrobia</taxon>
        <taxon>Methanomicrobiales</taxon>
        <taxon>Methanomicrobiaceae</taxon>
        <taxon>Methanoculleus</taxon>
    </lineage>
</organism>
<dbReference type="Proteomes" id="UP001168338">
    <property type="component" value="Unassembled WGS sequence"/>
</dbReference>
<dbReference type="SUPFAM" id="SSF46689">
    <property type="entry name" value="Homeodomain-like"/>
    <property type="match status" value="1"/>
</dbReference>
<evidence type="ECO:0000256" key="1">
    <source>
        <dbReference type="ARBA" id="ARBA00009277"/>
    </source>
</evidence>
<gene>
    <name evidence="3" type="ORF">FGU65_02385</name>
</gene>
<dbReference type="PANTHER" id="PTHR35004">
    <property type="entry name" value="TRANSPOSASE RV3428C-RELATED"/>
    <property type="match status" value="1"/>
</dbReference>
<evidence type="ECO:0000259" key="2">
    <source>
        <dbReference type="PROSITE" id="PS50994"/>
    </source>
</evidence>
<comment type="caution">
    <text evidence="3">The sequence shown here is derived from an EMBL/GenBank/DDBJ whole genome shotgun (WGS) entry which is preliminary data.</text>
</comment>
<dbReference type="Pfam" id="PF22483">
    <property type="entry name" value="Mu-transpos_C_2"/>
    <property type="match status" value="1"/>
</dbReference>